<proteinExistence type="predicted"/>
<evidence type="ECO:0000256" key="1">
    <source>
        <dbReference type="SAM" id="Phobius"/>
    </source>
</evidence>
<feature type="transmembrane region" description="Helical" evidence="1">
    <location>
        <begin position="99"/>
        <end position="120"/>
    </location>
</feature>
<name>A0A3G5AHS3_9VIRU</name>
<gene>
    <name evidence="2" type="ORF">Sylvanvirus7_18</name>
</gene>
<organism evidence="2">
    <name type="scientific">Sylvanvirus sp</name>
    <dbReference type="NCBI Taxonomy" id="2487774"/>
    <lineage>
        <taxon>Viruses</taxon>
    </lineage>
</organism>
<reference evidence="2" key="1">
    <citation type="submission" date="2018-10" db="EMBL/GenBank/DDBJ databases">
        <title>Hidden diversity of soil giant viruses.</title>
        <authorList>
            <person name="Schulz F."/>
            <person name="Alteio L."/>
            <person name="Goudeau D."/>
            <person name="Ryan E.M."/>
            <person name="Malmstrom R.R."/>
            <person name="Blanchard J."/>
            <person name="Woyke T."/>
        </authorList>
    </citation>
    <scope>NUCLEOTIDE SEQUENCE</scope>
    <source>
        <strain evidence="2">SYV1</strain>
    </source>
</reference>
<keyword evidence="1" id="KW-0472">Membrane</keyword>
<protein>
    <submittedName>
        <fullName evidence="2">Uncharacterized protein</fullName>
    </submittedName>
</protein>
<feature type="transmembrane region" description="Helical" evidence="1">
    <location>
        <begin position="156"/>
        <end position="174"/>
    </location>
</feature>
<keyword evidence="1" id="KW-0812">Transmembrane</keyword>
<evidence type="ECO:0000313" key="2">
    <source>
        <dbReference type="EMBL" id="AYV86720.1"/>
    </source>
</evidence>
<feature type="transmembrane region" description="Helical" evidence="1">
    <location>
        <begin position="35"/>
        <end position="53"/>
    </location>
</feature>
<keyword evidence="1" id="KW-1133">Transmembrane helix</keyword>
<accession>A0A3G5AHS3</accession>
<sequence>MNPFPCLGPPTYFEVGSLLFLFDVYVLYTVPSDSISAQVMLMTFMIFLVITYIDISYQYVCTANDYTGGHDLNVEDEESQTPLLPLPHSQLDLAMNRHLPVYIQYLWCLCLLTGPSILIQWVFHTYLIYSVNVINFLAGYIVVYKHVHFMIELKHVHMWLMMVIGLILAGYMTIYED</sequence>
<dbReference type="EMBL" id="MK072513">
    <property type="protein sequence ID" value="AYV86720.1"/>
    <property type="molecule type" value="Genomic_DNA"/>
</dbReference>
<feature type="transmembrane region" description="Helical" evidence="1">
    <location>
        <begin position="126"/>
        <end position="144"/>
    </location>
</feature>